<dbReference type="InterPro" id="IPR035979">
    <property type="entry name" value="RBD_domain_sf"/>
</dbReference>
<protein>
    <recommendedName>
        <fullName evidence="1">RRM domain-containing protein</fullName>
    </recommendedName>
</protein>
<dbReference type="Pfam" id="PF00076">
    <property type="entry name" value="RRM_1"/>
    <property type="match status" value="1"/>
</dbReference>
<dbReference type="InterPro" id="IPR000504">
    <property type="entry name" value="RRM_dom"/>
</dbReference>
<evidence type="ECO:0000313" key="2">
    <source>
        <dbReference type="EMBL" id="GAA3914841.1"/>
    </source>
</evidence>
<sequence>MFVRIDQVPNDVTEEEILDLFNHSPRVKHVIIKNELFNDDAVVWVRLNVESRAVINGIADYMNGKYLRSHKIRVSAPLFFNEPWVSD</sequence>
<keyword evidence="3" id="KW-1185">Reference proteome</keyword>
<name>A0ABP7M4E4_9GAMM</name>
<dbReference type="SUPFAM" id="SSF54928">
    <property type="entry name" value="RNA-binding domain, RBD"/>
    <property type="match status" value="1"/>
</dbReference>
<dbReference type="EMBL" id="BAABBN010000004">
    <property type="protein sequence ID" value="GAA3914841.1"/>
    <property type="molecule type" value="Genomic_DNA"/>
</dbReference>
<dbReference type="Proteomes" id="UP001501565">
    <property type="component" value="Unassembled WGS sequence"/>
</dbReference>
<evidence type="ECO:0000259" key="1">
    <source>
        <dbReference type="Pfam" id="PF00076"/>
    </source>
</evidence>
<organism evidence="2 3">
    <name type="scientific">Litoribacillus peritrichatus</name>
    <dbReference type="NCBI Taxonomy" id="718191"/>
    <lineage>
        <taxon>Bacteria</taxon>
        <taxon>Pseudomonadati</taxon>
        <taxon>Pseudomonadota</taxon>
        <taxon>Gammaproteobacteria</taxon>
        <taxon>Oceanospirillales</taxon>
        <taxon>Oceanospirillaceae</taxon>
        <taxon>Litoribacillus</taxon>
    </lineage>
</organism>
<dbReference type="CDD" id="cd00590">
    <property type="entry name" value="RRM_SF"/>
    <property type="match status" value="1"/>
</dbReference>
<comment type="caution">
    <text evidence="2">The sequence shown here is derived from an EMBL/GenBank/DDBJ whole genome shotgun (WGS) entry which is preliminary data.</text>
</comment>
<dbReference type="RefSeq" id="WP_344795471.1">
    <property type="nucleotide sequence ID" value="NZ_BAABBN010000004.1"/>
</dbReference>
<feature type="domain" description="RRM" evidence="1">
    <location>
        <begin position="4"/>
        <end position="73"/>
    </location>
</feature>
<gene>
    <name evidence="2" type="ORF">GCM10022277_06640</name>
</gene>
<reference evidence="3" key="1">
    <citation type="journal article" date="2019" name="Int. J. Syst. Evol. Microbiol.">
        <title>The Global Catalogue of Microorganisms (GCM) 10K type strain sequencing project: providing services to taxonomists for standard genome sequencing and annotation.</title>
        <authorList>
            <consortium name="The Broad Institute Genomics Platform"/>
            <consortium name="The Broad Institute Genome Sequencing Center for Infectious Disease"/>
            <person name="Wu L."/>
            <person name="Ma J."/>
        </authorList>
    </citation>
    <scope>NUCLEOTIDE SEQUENCE [LARGE SCALE GENOMIC DNA]</scope>
    <source>
        <strain evidence="3">JCM 17551</strain>
    </source>
</reference>
<proteinExistence type="predicted"/>
<evidence type="ECO:0000313" key="3">
    <source>
        <dbReference type="Proteomes" id="UP001501565"/>
    </source>
</evidence>
<accession>A0ABP7M4E4</accession>